<dbReference type="eggNOG" id="KOG1315">
    <property type="taxonomic scope" value="Eukaryota"/>
</dbReference>
<keyword evidence="5 10" id="KW-0472">Membrane</keyword>
<feature type="domain" description="Palmitoyltransferase DHHC" evidence="12">
    <location>
        <begin position="180"/>
        <end position="273"/>
    </location>
</feature>
<dbReference type="VEuPathDB" id="FungiDB:AMAG_19761"/>
<keyword evidence="6" id="KW-0564">Palmitate</keyword>
<evidence type="ECO:0000256" key="1">
    <source>
        <dbReference type="ARBA" id="ARBA00004141"/>
    </source>
</evidence>
<dbReference type="GO" id="GO:0016020">
    <property type="term" value="C:membrane"/>
    <property type="evidence" value="ECO:0007669"/>
    <property type="project" value="UniProtKB-SubCell"/>
</dbReference>
<evidence type="ECO:0000256" key="7">
    <source>
        <dbReference type="ARBA" id="ARBA00023288"/>
    </source>
</evidence>
<feature type="transmembrane region" description="Helical" evidence="10">
    <location>
        <begin position="234"/>
        <end position="256"/>
    </location>
</feature>
<feature type="transmembrane region" description="Helical" evidence="10">
    <location>
        <begin position="58"/>
        <end position="78"/>
    </location>
</feature>
<dbReference type="EMBL" id="GG745357">
    <property type="protein sequence ID" value="KNE68606.1"/>
    <property type="molecule type" value="Genomic_DNA"/>
</dbReference>
<keyword evidence="14" id="KW-1185">Reference proteome</keyword>
<evidence type="ECO:0000256" key="9">
    <source>
        <dbReference type="ARBA" id="ARBA00048048"/>
    </source>
</evidence>
<dbReference type="OrthoDB" id="9909019at2759"/>
<feature type="region of interest" description="Disordered" evidence="11">
    <location>
        <begin position="1"/>
        <end position="41"/>
    </location>
</feature>
<dbReference type="GO" id="GO:0019706">
    <property type="term" value="F:protein-cysteine S-palmitoyltransferase activity"/>
    <property type="evidence" value="ECO:0007669"/>
    <property type="project" value="UniProtKB-EC"/>
</dbReference>
<evidence type="ECO:0000256" key="3">
    <source>
        <dbReference type="ARBA" id="ARBA00022692"/>
    </source>
</evidence>
<dbReference type="Pfam" id="PF01529">
    <property type="entry name" value="DHHC"/>
    <property type="match status" value="1"/>
</dbReference>
<keyword evidence="4 10" id="KW-1133">Transmembrane helix</keyword>
<name>A0A0L0T1H3_ALLM3</name>
<feature type="transmembrane region" description="Helical" evidence="10">
    <location>
        <begin position="196"/>
        <end position="222"/>
    </location>
</feature>
<accession>A0A0L0T1H3</accession>
<dbReference type="Proteomes" id="UP000054350">
    <property type="component" value="Unassembled WGS sequence"/>
</dbReference>
<comment type="subcellular location">
    <subcellularLocation>
        <location evidence="1">Membrane</location>
        <topology evidence="1">Multi-pass membrane protein</topology>
    </subcellularLocation>
</comment>
<evidence type="ECO:0000256" key="6">
    <source>
        <dbReference type="ARBA" id="ARBA00023139"/>
    </source>
</evidence>
<comment type="similarity">
    <text evidence="10">Belongs to the DHHC palmitoyltransferase family.</text>
</comment>
<evidence type="ECO:0000313" key="13">
    <source>
        <dbReference type="EMBL" id="KNE68606.1"/>
    </source>
</evidence>
<keyword evidence="7" id="KW-0449">Lipoprotein</keyword>
<dbReference type="PROSITE" id="PS50216">
    <property type="entry name" value="DHHC"/>
    <property type="match status" value="1"/>
</dbReference>
<keyword evidence="8 10" id="KW-0012">Acyltransferase</keyword>
<gene>
    <name evidence="13" type="ORF">AMAG_19761</name>
</gene>
<dbReference type="EC" id="2.3.1.225" evidence="10"/>
<keyword evidence="2 10" id="KW-0808">Transferase</keyword>
<dbReference type="PANTHER" id="PTHR12246">
    <property type="entry name" value="PALMITOYLTRANSFERASE ZDHHC16"/>
    <property type="match status" value="1"/>
</dbReference>
<comment type="domain">
    <text evidence="10">The DHHC domain is required for palmitoyltransferase activity.</text>
</comment>
<proteinExistence type="inferred from homology"/>
<evidence type="ECO:0000313" key="14">
    <source>
        <dbReference type="Proteomes" id="UP000054350"/>
    </source>
</evidence>
<feature type="transmembrane region" description="Helical" evidence="10">
    <location>
        <begin position="90"/>
        <end position="110"/>
    </location>
</feature>
<organism evidence="13 14">
    <name type="scientific">Allomyces macrogynus (strain ATCC 38327)</name>
    <name type="common">Allomyces javanicus var. macrogynus</name>
    <dbReference type="NCBI Taxonomy" id="578462"/>
    <lineage>
        <taxon>Eukaryota</taxon>
        <taxon>Fungi</taxon>
        <taxon>Fungi incertae sedis</taxon>
        <taxon>Blastocladiomycota</taxon>
        <taxon>Blastocladiomycetes</taxon>
        <taxon>Blastocladiales</taxon>
        <taxon>Blastocladiaceae</taxon>
        <taxon>Allomyces</taxon>
    </lineage>
</organism>
<sequence>MAIAAPPAAPTMTTTPGAATRPPTPPHPPTPPSSRSIASPPSLAARVEATFDSIARRVPYVAVTVLIGWPLYAVAYALRPLSIEVVGTAGHTAETTIAAILAALAMFAYYRVVMTDPGSPPGVQPPGALGRSVSASDVVLHDMAASPASSSGDDGGRADADAGHWPHWMTGTRLTECLCHCPWINNCVGFYNYKHFLLFVFYTALYSLTILICTAPLCLPALQMSTDDEYAAAAQVLSVTLVATLFGLILVGFFAFHASLVLRNMTTIENMEEQRYAVANAADPNARRVNPFDLGWRANSVQVLGNRVALWWVPVTSPVGDGLSFPINHKMFAA</sequence>
<dbReference type="InterPro" id="IPR039859">
    <property type="entry name" value="PFA4/ZDH16/20/ERF2-like"/>
</dbReference>
<evidence type="ECO:0000256" key="8">
    <source>
        <dbReference type="ARBA" id="ARBA00023315"/>
    </source>
</evidence>
<feature type="compositionally biased region" description="Low complexity" evidence="11">
    <location>
        <begin position="1"/>
        <end position="21"/>
    </location>
</feature>
<dbReference type="InterPro" id="IPR001594">
    <property type="entry name" value="Palmitoyltrfase_DHHC"/>
</dbReference>
<evidence type="ECO:0000256" key="4">
    <source>
        <dbReference type="ARBA" id="ARBA00022989"/>
    </source>
</evidence>
<evidence type="ECO:0000256" key="2">
    <source>
        <dbReference type="ARBA" id="ARBA00022679"/>
    </source>
</evidence>
<dbReference type="STRING" id="578462.A0A0L0T1H3"/>
<dbReference type="AlphaFoldDB" id="A0A0L0T1H3"/>
<evidence type="ECO:0000259" key="12">
    <source>
        <dbReference type="Pfam" id="PF01529"/>
    </source>
</evidence>
<reference evidence="13 14" key="1">
    <citation type="submission" date="2009-11" db="EMBL/GenBank/DDBJ databases">
        <title>Annotation of Allomyces macrogynus ATCC 38327.</title>
        <authorList>
            <consortium name="The Broad Institute Genome Sequencing Platform"/>
            <person name="Russ C."/>
            <person name="Cuomo C."/>
            <person name="Burger G."/>
            <person name="Gray M.W."/>
            <person name="Holland P.W.H."/>
            <person name="King N."/>
            <person name="Lang F.B.F."/>
            <person name="Roger A.J."/>
            <person name="Ruiz-Trillo I."/>
            <person name="Young S.K."/>
            <person name="Zeng Q."/>
            <person name="Gargeya S."/>
            <person name="Fitzgerald M."/>
            <person name="Haas B."/>
            <person name="Abouelleil A."/>
            <person name="Alvarado L."/>
            <person name="Arachchi H.M."/>
            <person name="Berlin A."/>
            <person name="Chapman S.B."/>
            <person name="Gearin G."/>
            <person name="Goldberg J."/>
            <person name="Griggs A."/>
            <person name="Gujja S."/>
            <person name="Hansen M."/>
            <person name="Heiman D."/>
            <person name="Howarth C."/>
            <person name="Larimer J."/>
            <person name="Lui A."/>
            <person name="MacDonald P.J.P."/>
            <person name="McCowen C."/>
            <person name="Montmayeur A."/>
            <person name="Murphy C."/>
            <person name="Neiman D."/>
            <person name="Pearson M."/>
            <person name="Priest M."/>
            <person name="Roberts A."/>
            <person name="Saif S."/>
            <person name="Shea T."/>
            <person name="Sisk P."/>
            <person name="Stolte C."/>
            <person name="Sykes S."/>
            <person name="Wortman J."/>
            <person name="Nusbaum C."/>
            <person name="Birren B."/>
        </authorList>
    </citation>
    <scope>NUCLEOTIDE SEQUENCE [LARGE SCALE GENOMIC DNA]</scope>
    <source>
        <strain evidence="13 14">ATCC 38327</strain>
    </source>
</reference>
<evidence type="ECO:0000256" key="5">
    <source>
        <dbReference type="ARBA" id="ARBA00023136"/>
    </source>
</evidence>
<evidence type="ECO:0000256" key="11">
    <source>
        <dbReference type="SAM" id="MobiDB-lite"/>
    </source>
</evidence>
<protein>
    <recommendedName>
        <fullName evidence="10">Palmitoyltransferase</fullName>
        <ecNumber evidence="10">2.3.1.225</ecNumber>
    </recommendedName>
</protein>
<comment type="catalytic activity">
    <reaction evidence="9 10">
        <text>L-cysteinyl-[protein] + hexadecanoyl-CoA = S-hexadecanoyl-L-cysteinyl-[protein] + CoA</text>
        <dbReference type="Rhea" id="RHEA:36683"/>
        <dbReference type="Rhea" id="RHEA-COMP:10131"/>
        <dbReference type="Rhea" id="RHEA-COMP:11032"/>
        <dbReference type="ChEBI" id="CHEBI:29950"/>
        <dbReference type="ChEBI" id="CHEBI:57287"/>
        <dbReference type="ChEBI" id="CHEBI:57379"/>
        <dbReference type="ChEBI" id="CHEBI:74151"/>
        <dbReference type="EC" id="2.3.1.225"/>
    </reaction>
</comment>
<reference evidence="14" key="2">
    <citation type="submission" date="2009-11" db="EMBL/GenBank/DDBJ databases">
        <title>The Genome Sequence of Allomyces macrogynus strain ATCC 38327.</title>
        <authorList>
            <consortium name="The Broad Institute Genome Sequencing Platform"/>
            <person name="Russ C."/>
            <person name="Cuomo C."/>
            <person name="Shea T."/>
            <person name="Young S.K."/>
            <person name="Zeng Q."/>
            <person name="Koehrsen M."/>
            <person name="Haas B."/>
            <person name="Borodovsky M."/>
            <person name="Guigo R."/>
            <person name="Alvarado L."/>
            <person name="Berlin A."/>
            <person name="Borenstein D."/>
            <person name="Chen Z."/>
            <person name="Engels R."/>
            <person name="Freedman E."/>
            <person name="Gellesch M."/>
            <person name="Goldberg J."/>
            <person name="Griggs A."/>
            <person name="Gujja S."/>
            <person name="Heiman D."/>
            <person name="Hepburn T."/>
            <person name="Howarth C."/>
            <person name="Jen D."/>
            <person name="Larson L."/>
            <person name="Lewis B."/>
            <person name="Mehta T."/>
            <person name="Park D."/>
            <person name="Pearson M."/>
            <person name="Roberts A."/>
            <person name="Saif S."/>
            <person name="Shenoy N."/>
            <person name="Sisk P."/>
            <person name="Stolte C."/>
            <person name="Sykes S."/>
            <person name="Walk T."/>
            <person name="White J."/>
            <person name="Yandava C."/>
            <person name="Burger G."/>
            <person name="Gray M.W."/>
            <person name="Holland P.W.H."/>
            <person name="King N."/>
            <person name="Lang F.B.F."/>
            <person name="Roger A.J."/>
            <person name="Ruiz-Trillo I."/>
            <person name="Lander E."/>
            <person name="Nusbaum C."/>
        </authorList>
    </citation>
    <scope>NUCLEOTIDE SEQUENCE [LARGE SCALE GENOMIC DNA]</scope>
    <source>
        <strain evidence="14">ATCC 38327</strain>
    </source>
</reference>
<evidence type="ECO:0000256" key="10">
    <source>
        <dbReference type="RuleBase" id="RU079119"/>
    </source>
</evidence>
<feature type="compositionally biased region" description="Pro residues" evidence="11">
    <location>
        <begin position="22"/>
        <end position="32"/>
    </location>
</feature>
<keyword evidence="3 10" id="KW-0812">Transmembrane</keyword>